<organism evidence="2 3">
    <name type="scientific">Chitinophaga rhizophila</name>
    <dbReference type="NCBI Taxonomy" id="2866212"/>
    <lineage>
        <taxon>Bacteria</taxon>
        <taxon>Pseudomonadati</taxon>
        <taxon>Bacteroidota</taxon>
        <taxon>Chitinophagia</taxon>
        <taxon>Chitinophagales</taxon>
        <taxon>Chitinophagaceae</taxon>
        <taxon>Chitinophaga</taxon>
    </lineage>
</organism>
<evidence type="ECO:0000256" key="1">
    <source>
        <dbReference type="SAM" id="MobiDB-lite"/>
    </source>
</evidence>
<dbReference type="Proteomes" id="UP000812961">
    <property type="component" value="Unassembled WGS sequence"/>
</dbReference>
<feature type="region of interest" description="Disordered" evidence="1">
    <location>
        <begin position="346"/>
        <end position="387"/>
    </location>
</feature>
<comment type="caution">
    <text evidence="2">The sequence shown here is derived from an EMBL/GenBank/DDBJ whole genome shotgun (WGS) entry which is preliminary data.</text>
</comment>
<accession>A0ABS7GHG3</accession>
<proteinExistence type="predicted"/>
<evidence type="ECO:0008006" key="4">
    <source>
        <dbReference type="Google" id="ProtNLM"/>
    </source>
</evidence>
<gene>
    <name evidence="2" type="ORF">K1Y79_22490</name>
</gene>
<protein>
    <recommendedName>
        <fullName evidence="4">Outer membrane protein with beta-barrel domain</fullName>
    </recommendedName>
</protein>
<reference evidence="2 3" key="1">
    <citation type="submission" date="2021-08" db="EMBL/GenBank/DDBJ databases">
        <title>The genome sequence of Chitinophaga sp. B61.</title>
        <authorList>
            <person name="Zhang X."/>
        </authorList>
    </citation>
    <scope>NUCLEOTIDE SEQUENCE [LARGE SCALE GENOMIC DNA]</scope>
    <source>
        <strain evidence="2 3">B61</strain>
    </source>
</reference>
<dbReference type="RefSeq" id="WP_220252448.1">
    <property type="nucleotide sequence ID" value="NZ_JAICCF010000004.1"/>
</dbReference>
<name>A0ABS7GHG3_9BACT</name>
<feature type="region of interest" description="Disordered" evidence="1">
    <location>
        <begin position="297"/>
        <end position="334"/>
    </location>
</feature>
<feature type="compositionally biased region" description="Polar residues" evidence="1">
    <location>
        <begin position="221"/>
        <end position="237"/>
    </location>
</feature>
<dbReference type="EMBL" id="JAICCF010000004">
    <property type="protein sequence ID" value="MBW8687123.1"/>
    <property type="molecule type" value="Genomic_DNA"/>
</dbReference>
<sequence>MSEQNLSDQFFNNEEHTIPIPPVDQGWTAMQQKLDAAMPVKGPASGGEALLKKSLLKNVLISGTAATITAVAIWQFMASDSKRQTPPAVAIHQSERPLKGNIPTDTDSLEQVVQSGQIYFPGNNGAYADKSSAIDPAVQPGNRTGIDGEACSIQNADRSHGGLPADSRRVHTGDIYVTDRSAPANNQIQQPGGITGKRDYAAKHNGTAKGQLAIGKDSSSRKGQSYSPAVTDSIGSHSSRVIPVPAASVGYPRNGDAVIPARRPAGAGKQPYKQEAGLSIHQQDLKTPEKRLEDMSTAGGSTLAPGIRRPEKAAKDSSKVRNKGITENSRRQGAVTDKRIEAARRQADGTLAAGGDTLAYSGDPSQKAANDDSKVRNKGITENSRRQGALIDKRIEAAHRQADGTLAAGGDTLAYSGDRPEKAVKDGNVVQNGWALEPIGYQSQRFNSQLQVNNGNPDRIAIKPVNKKGTKDNHSWSIYGQVNLAVPTHESKYYLTGPEGNNQYFRAVIPAIRIERRLGKMAISLDAIPMLSVQLNDSLHHHAPVNSTINKPYSTSTLKQFGYGFALQYQYLLTNRLRISAGAQLSVYSKALMQHADMRDSSLIYDPPYLRSARSNERDSLPNMRIGAVIEACYQFGQWQTGIKTMIPWQNFGGTPLWNLRPGPQIELIIRRRIFTR</sequence>
<evidence type="ECO:0000313" key="3">
    <source>
        <dbReference type="Proteomes" id="UP000812961"/>
    </source>
</evidence>
<keyword evidence="3" id="KW-1185">Reference proteome</keyword>
<feature type="region of interest" description="Disordered" evidence="1">
    <location>
        <begin position="209"/>
        <end position="237"/>
    </location>
</feature>
<evidence type="ECO:0000313" key="2">
    <source>
        <dbReference type="EMBL" id="MBW8687123.1"/>
    </source>
</evidence>
<feature type="compositionally biased region" description="Basic and acidic residues" evidence="1">
    <location>
        <begin position="308"/>
        <end position="319"/>
    </location>
</feature>